<keyword evidence="1" id="KW-0175">Coiled coil</keyword>
<evidence type="ECO:0000256" key="1">
    <source>
        <dbReference type="SAM" id="Coils"/>
    </source>
</evidence>
<proteinExistence type="predicted"/>
<dbReference type="RefSeq" id="WP_102884050.1">
    <property type="nucleotide sequence ID" value="NZ_CP010725.1"/>
</dbReference>
<evidence type="ECO:0000313" key="3">
    <source>
        <dbReference type="EMBL" id="AUR00328.1"/>
    </source>
</evidence>
<feature type="transmembrane region" description="Helical" evidence="2">
    <location>
        <begin position="58"/>
        <end position="80"/>
    </location>
</feature>
<protein>
    <submittedName>
        <fullName evidence="3">Uncharacterized protein</fullName>
    </submittedName>
</protein>
<dbReference type="Proteomes" id="UP000236447">
    <property type="component" value="Chromosome"/>
</dbReference>
<reference evidence="3 4" key="2">
    <citation type="journal article" date="2017" name="Genome Biol. Evol.">
        <title>Trajectories and Drivers of Genome Evolution in Surface-Associated Marine Phaeobacter.</title>
        <authorList>
            <person name="Freese H.M."/>
            <person name="Sikorski J."/>
            <person name="Bunk B."/>
            <person name="Scheuner C."/>
            <person name="Meier-Kolthoff J.P."/>
            <person name="Sproer C."/>
            <person name="Gram L."/>
            <person name="Overmann J."/>
        </authorList>
    </citation>
    <scope>NUCLEOTIDE SEQUENCE [LARGE SCALE GENOMIC DNA]</scope>
    <source>
        <strain evidence="3 4">P88</strain>
    </source>
</reference>
<sequence>MAERTKSIWTEWSFVAGVVVTVAVLGLFSWSLTFPVLADGQEFSSKWLYLKQATPNEIGDTLAGVAGSLAFVWVVVAVLLQATELREQREEFERMADAQSAQAEVLKKQAAVFEIEQKQRDELRAEQLFNEKLRSLINEIRESSSKGVHWAFSNGPFIDEDVGFDGEVHGISLAKYISEEVTIDEAILKFRERLSTMHEAIWDYLHQSVDYLLPEKTDSIPQIVSKLEKIADMHSELSLSQQERLSRMRLKEISVALIELQEAPELWKEAAQ</sequence>
<gene>
    <name evidence="3" type="ORF">PhaeoP88_02991</name>
</gene>
<accession>A0A2I7KCI6</accession>
<feature type="coiled-coil region" evidence="1">
    <location>
        <begin position="82"/>
        <end position="109"/>
    </location>
</feature>
<evidence type="ECO:0000256" key="2">
    <source>
        <dbReference type="SAM" id="Phobius"/>
    </source>
</evidence>
<reference evidence="3 4" key="1">
    <citation type="journal article" date="2017" name="Front. Microbiol.">
        <title>Phaeobacter piscinae sp. nov., a species of the Roseobacter group and potential aquaculture probiont.</title>
        <authorList>
            <person name="Sonnenschein E.C."/>
            <person name="Phippen C.B.W."/>
            <person name="Nielsen K.F."/>
            <person name="Mateiu R.V."/>
            <person name="Melchiorsen J."/>
            <person name="Gram L."/>
            <person name="Overmann J."/>
            <person name="Freese H.M."/>
        </authorList>
    </citation>
    <scope>NUCLEOTIDE SEQUENCE [LARGE SCALE GENOMIC DNA]</scope>
    <source>
        <strain evidence="3 4">P88</strain>
    </source>
</reference>
<keyword evidence="2" id="KW-0812">Transmembrane</keyword>
<keyword evidence="2" id="KW-0472">Membrane</keyword>
<name>A0A2I7KCI6_9RHOB</name>
<keyword evidence="2" id="KW-1133">Transmembrane helix</keyword>
<dbReference type="AlphaFoldDB" id="A0A2I7KCI6"/>
<organism evidence="3 4">
    <name type="scientific">Phaeobacter inhibens</name>
    <dbReference type="NCBI Taxonomy" id="221822"/>
    <lineage>
        <taxon>Bacteria</taxon>
        <taxon>Pseudomonadati</taxon>
        <taxon>Pseudomonadota</taxon>
        <taxon>Alphaproteobacteria</taxon>
        <taxon>Rhodobacterales</taxon>
        <taxon>Roseobacteraceae</taxon>
        <taxon>Phaeobacter</taxon>
    </lineage>
</organism>
<dbReference type="EMBL" id="CP010725">
    <property type="protein sequence ID" value="AUR00328.1"/>
    <property type="molecule type" value="Genomic_DNA"/>
</dbReference>
<feature type="transmembrane region" description="Helical" evidence="2">
    <location>
        <begin position="12"/>
        <end position="38"/>
    </location>
</feature>
<evidence type="ECO:0000313" key="4">
    <source>
        <dbReference type="Proteomes" id="UP000236447"/>
    </source>
</evidence>